<evidence type="ECO:0000313" key="5">
    <source>
        <dbReference type="EMBL" id="KKU25383.1"/>
    </source>
</evidence>
<dbReference type="GO" id="GO:0005525">
    <property type="term" value="F:GTP binding"/>
    <property type="evidence" value="ECO:0007669"/>
    <property type="project" value="UniProtKB-KW"/>
</dbReference>
<keyword evidence="5" id="KW-0132">Cell division</keyword>
<dbReference type="InterPro" id="IPR024757">
    <property type="entry name" value="FtsZ_C"/>
</dbReference>
<dbReference type="Pfam" id="PF12327">
    <property type="entry name" value="FtsZ_C"/>
    <property type="match status" value="1"/>
</dbReference>
<accession>A0A0G1R5N0</accession>
<comment type="caution">
    <text evidence="5">The sequence shown here is derived from an EMBL/GenBank/DDBJ whole genome shotgun (WGS) entry which is preliminary data.</text>
</comment>
<evidence type="ECO:0000313" key="6">
    <source>
        <dbReference type="Proteomes" id="UP000034175"/>
    </source>
</evidence>
<dbReference type="SUPFAM" id="SSF55307">
    <property type="entry name" value="Tubulin C-terminal domain-like"/>
    <property type="match status" value="1"/>
</dbReference>
<reference evidence="5 6" key="1">
    <citation type="journal article" date="2015" name="Nature">
        <title>rRNA introns, odd ribosomes, and small enigmatic genomes across a large radiation of phyla.</title>
        <authorList>
            <person name="Brown C.T."/>
            <person name="Hug L.A."/>
            <person name="Thomas B.C."/>
            <person name="Sharon I."/>
            <person name="Castelle C.J."/>
            <person name="Singh A."/>
            <person name="Wilkins M.J."/>
            <person name="Williams K.H."/>
            <person name="Banfield J.F."/>
        </authorList>
    </citation>
    <scope>NUCLEOTIDE SEQUENCE [LARGE SCALE GENOMIC DNA]</scope>
</reference>
<dbReference type="InterPro" id="IPR037103">
    <property type="entry name" value="Tubulin/FtsZ-like_C"/>
</dbReference>
<name>A0A0G1R5N0_9BACT</name>
<keyword evidence="2" id="KW-0342">GTP-binding</keyword>
<feature type="compositionally biased region" description="Basic and acidic residues" evidence="3">
    <location>
        <begin position="82"/>
        <end position="91"/>
    </location>
</feature>
<evidence type="ECO:0000256" key="3">
    <source>
        <dbReference type="SAM" id="MobiDB-lite"/>
    </source>
</evidence>
<evidence type="ECO:0000256" key="1">
    <source>
        <dbReference type="ARBA" id="ARBA00022741"/>
    </source>
</evidence>
<proteinExistence type="predicted"/>
<dbReference type="InterPro" id="IPR008280">
    <property type="entry name" value="Tub_FtsZ_C"/>
</dbReference>
<keyword evidence="5" id="KW-0131">Cell cycle</keyword>
<feature type="region of interest" description="Disordered" evidence="3">
    <location>
        <begin position="45"/>
        <end position="126"/>
    </location>
</feature>
<evidence type="ECO:0000256" key="2">
    <source>
        <dbReference type="ARBA" id="ARBA00023134"/>
    </source>
</evidence>
<protein>
    <submittedName>
        <fullName evidence="5">Cell division protein ftsZ</fullName>
    </submittedName>
</protein>
<dbReference type="AlphaFoldDB" id="A0A0G1R5N0"/>
<feature type="domain" description="Cell division protein FtsZ C-terminal" evidence="4">
    <location>
        <begin position="2"/>
        <end position="45"/>
    </location>
</feature>
<sequence>MYEVNEAAKIITAAASPDAKIIFGAIVDEALDDDEMKVTVVATGFGGEGRRPEPRTVRPMVFEKEEPKENPNLWQNQKRKIHIEQADEPRSYQKQPAQEKPIAQNQGQANQEEDLEIPAFIRKKMM</sequence>
<dbReference type="Gene3D" id="3.30.1330.20">
    <property type="entry name" value="Tubulin/FtsZ, C-terminal domain"/>
    <property type="match status" value="1"/>
</dbReference>
<dbReference type="GO" id="GO:0051301">
    <property type="term" value="P:cell division"/>
    <property type="evidence" value="ECO:0007669"/>
    <property type="project" value="UniProtKB-KW"/>
</dbReference>
<organism evidence="5 6">
    <name type="scientific">Candidatus Magasanikbacteria bacterium GW2011_GWA2_46_17</name>
    <dbReference type="NCBI Taxonomy" id="1619042"/>
    <lineage>
        <taxon>Bacteria</taxon>
        <taxon>Candidatus Magasanikiibacteriota</taxon>
    </lineage>
</organism>
<gene>
    <name evidence="5" type="ORF">UX39_C0031G0003</name>
</gene>
<feature type="compositionally biased region" description="Basic and acidic residues" evidence="3">
    <location>
        <begin position="48"/>
        <end position="69"/>
    </location>
</feature>
<evidence type="ECO:0000259" key="4">
    <source>
        <dbReference type="Pfam" id="PF12327"/>
    </source>
</evidence>
<dbReference type="Proteomes" id="UP000034175">
    <property type="component" value="Unassembled WGS sequence"/>
</dbReference>
<dbReference type="EMBL" id="LCMA01000031">
    <property type="protein sequence ID" value="KKU25383.1"/>
    <property type="molecule type" value="Genomic_DNA"/>
</dbReference>
<keyword evidence="1" id="KW-0547">Nucleotide-binding</keyword>